<dbReference type="Gene3D" id="3.30.360.10">
    <property type="entry name" value="Dihydrodipicolinate Reductase, domain 2"/>
    <property type="match status" value="1"/>
</dbReference>
<feature type="domain" description="GFO/IDH/MocA-like oxidoreductase" evidence="2">
    <location>
        <begin position="133"/>
        <end position="247"/>
    </location>
</feature>
<evidence type="ECO:0000313" key="3">
    <source>
        <dbReference type="EMBL" id="SDB23983.1"/>
    </source>
</evidence>
<gene>
    <name evidence="3" type="ORF">SAMN02982931_01840</name>
</gene>
<evidence type="ECO:0000259" key="1">
    <source>
        <dbReference type="Pfam" id="PF01408"/>
    </source>
</evidence>
<accession>A0A1G6BTM5</accession>
<proteinExistence type="predicted"/>
<sequence>MGDRVRLAVAGAGAFGREHIRMLAASPDVEIVGIADANRTAAEAAASDFGATEITTDANEMTSRLRPEGLIVATPGPTHVAIAGHALGLGIPVLVEKPVAMTPADATALVEAEGASASFVMPGHVLRFSEPHRRFVEIARSDDIGPILSVTARRHRDDSHAVRYAEDPVVMTMIHDIDLAIWIAGRPVGPTRVAASRRPQGTSRSETLATVQGETGAIWRLATAWVFTTESCPSDRIEVVGERGSVELDVDGRISVFGVNSRTIDVTVDYDAALATEHSHFVDCIRSGKPPTAVTLGEAVAGLSVAGAVLASLEGGGATVVAD</sequence>
<reference evidence="3 4" key="1">
    <citation type="submission" date="2016-10" db="EMBL/GenBank/DDBJ databases">
        <authorList>
            <person name="de Groot N.N."/>
        </authorList>
    </citation>
    <scope>NUCLEOTIDE SEQUENCE [LARGE SCALE GENOMIC DNA]</scope>
    <source>
        <strain evidence="3 4">ATCC 35022</strain>
    </source>
</reference>
<dbReference type="Pfam" id="PF01408">
    <property type="entry name" value="GFO_IDH_MocA"/>
    <property type="match status" value="1"/>
</dbReference>
<name>A0A1G6BTM5_9HYPH</name>
<evidence type="ECO:0000313" key="4">
    <source>
        <dbReference type="Proteomes" id="UP000199071"/>
    </source>
</evidence>
<dbReference type="Gene3D" id="3.40.50.720">
    <property type="entry name" value="NAD(P)-binding Rossmann-like Domain"/>
    <property type="match status" value="1"/>
</dbReference>
<dbReference type="EMBL" id="FMXQ01000003">
    <property type="protein sequence ID" value="SDB23983.1"/>
    <property type="molecule type" value="Genomic_DNA"/>
</dbReference>
<organism evidence="3 4">
    <name type="scientific">Bauldia litoralis</name>
    <dbReference type="NCBI Taxonomy" id="665467"/>
    <lineage>
        <taxon>Bacteria</taxon>
        <taxon>Pseudomonadati</taxon>
        <taxon>Pseudomonadota</taxon>
        <taxon>Alphaproteobacteria</taxon>
        <taxon>Hyphomicrobiales</taxon>
        <taxon>Kaistiaceae</taxon>
        <taxon>Bauldia</taxon>
    </lineage>
</organism>
<protein>
    <submittedName>
        <fullName evidence="3">Predicted dehydrogenase</fullName>
    </submittedName>
</protein>
<dbReference type="PANTHER" id="PTHR43377">
    <property type="entry name" value="BILIVERDIN REDUCTASE A"/>
    <property type="match status" value="1"/>
</dbReference>
<dbReference type="SUPFAM" id="SSF51735">
    <property type="entry name" value="NAD(P)-binding Rossmann-fold domains"/>
    <property type="match status" value="1"/>
</dbReference>
<dbReference type="InterPro" id="IPR055170">
    <property type="entry name" value="GFO_IDH_MocA-like_dom"/>
</dbReference>
<evidence type="ECO:0000259" key="2">
    <source>
        <dbReference type="Pfam" id="PF22725"/>
    </source>
</evidence>
<feature type="domain" description="Gfo/Idh/MocA-like oxidoreductase N-terminal" evidence="1">
    <location>
        <begin position="6"/>
        <end position="123"/>
    </location>
</feature>
<dbReference type="AlphaFoldDB" id="A0A1G6BTM5"/>
<dbReference type="SUPFAM" id="SSF55347">
    <property type="entry name" value="Glyceraldehyde-3-phosphate dehydrogenase-like, C-terminal domain"/>
    <property type="match status" value="1"/>
</dbReference>
<dbReference type="PANTHER" id="PTHR43377:SF1">
    <property type="entry name" value="BILIVERDIN REDUCTASE A"/>
    <property type="match status" value="1"/>
</dbReference>
<dbReference type="InterPro" id="IPR051450">
    <property type="entry name" value="Gfo/Idh/MocA_Oxidoreductases"/>
</dbReference>
<dbReference type="InterPro" id="IPR036291">
    <property type="entry name" value="NAD(P)-bd_dom_sf"/>
</dbReference>
<dbReference type="InterPro" id="IPR000683">
    <property type="entry name" value="Gfo/Idh/MocA-like_OxRdtase_N"/>
</dbReference>
<dbReference type="STRING" id="665467.SAMN02982931_01840"/>
<dbReference type="GO" id="GO:0000166">
    <property type="term" value="F:nucleotide binding"/>
    <property type="evidence" value="ECO:0007669"/>
    <property type="project" value="InterPro"/>
</dbReference>
<dbReference type="RefSeq" id="WP_175478360.1">
    <property type="nucleotide sequence ID" value="NZ_FMXQ01000003.1"/>
</dbReference>
<dbReference type="Proteomes" id="UP000199071">
    <property type="component" value="Unassembled WGS sequence"/>
</dbReference>
<dbReference type="Pfam" id="PF22725">
    <property type="entry name" value="GFO_IDH_MocA_C3"/>
    <property type="match status" value="1"/>
</dbReference>
<keyword evidence="4" id="KW-1185">Reference proteome</keyword>